<organism evidence="1 2">
    <name type="scientific">Musicola paradisiaca (strain Ech703)</name>
    <name type="common">Dickeya paradisiaca</name>
    <name type="synonym">Dickeya dadantii</name>
    <dbReference type="NCBI Taxonomy" id="579405"/>
    <lineage>
        <taxon>Bacteria</taxon>
        <taxon>Pseudomonadati</taxon>
        <taxon>Pseudomonadota</taxon>
        <taxon>Gammaproteobacteria</taxon>
        <taxon>Enterobacterales</taxon>
        <taxon>Pectobacteriaceae</taxon>
        <taxon>Musicola</taxon>
    </lineage>
</organism>
<dbReference type="KEGG" id="dda:Dd703_2877"/>
<protein>
    <submittedName>
        <fullName evidence="1">Uncharacterized protein</fullName>
    </submittedName>
</protein>
<dbReference type="HOGENOM" id="CLU_2632412_0_0_6"/>
<accession>C6CBC4</accession>
<reference evidence="1" key="1">
    <citation type="submission" date="2009-06" db="EMBL/GenBank/DDBJ databases">
        <title>Complete sequence of Dickeya dadantii Ech703.</title>
        <authorList>
            <consortium name="US DOE Joint Genome Institute"/>
            <person name="Lucas S."/>
            <person name="Copeland A."/>
            <person name="Lapidus A."/>
            <person name="Glavina del Rio T."/>
            <person name="Dalin E."/>
            <person name="Tice H."/>
            <person name="Bruce D."/>
            <person name="Goodwin L."/>
            <person name="Pitluck S."/>
            <person name="Chertkov O."/>
            <person name="Brettin T."/>
            <person name="Detter J.C."/>
            <person name="Han C."/>
            <person name="Larimer F."/>
            <person name="Land M."/>
            <person name="Hauser L."/>
            <person name="Kyrpides N."/>
            <person name="Mikhailova N."/>
            <person name="Balakrishnan V."/>
            <person name="Glasner J."/>
            <person name="Perna N.T."/>
        </authorList>
    </citation>
    <scope>NUCLEOTIDE SEQUENCE [LARGE SCALE GENOMIC DNA]</scope>
    <source>
        <strain evidence="1">Ech703</strain>
    </source>
</reference>
<name>C6CBC4_MUSP7</name>
<keyword evidence="2" id="KW-1185">Reference proteome</keyword>
<evidence type="ECO:0000313" key="2">
    <source>
        <dbReference type="Proteomes" id="UP000002734"/>
    </source>
</evidence>
<dbReference type="AlphaFoldDB" id="C6CBC4"/>
<dbReference type="Proteomes" id="UP000002734">
    <property type="component" value="Chromosome"/>
</dbReference>
<proteinExistence type="predicted"/>
<gene>
    <name evidence="1" type="ordered locus">Dd703_2877</name>
</gene>
<sequence length="77" mass="8999">MHEFQAYTREEFGLKQYYLPTISLPPLCGKIHSQVISQQTRYQEIAILTALLLYYEGHITHHISIVKDVLFEAGYSR</sequence>
<evidence type="ECO:0000313" key="1">
    <source>
        <dbReference type="EMBL" id="ACS86652.1"/>
    </source>
</evidence>
<dbReference type="EMBL" id="CP001654">
    <property type="protein sequence ID" value="ACS86652.1"/>
    <property type="molecule type" value="Genomic_DNA"/>
</dbReference>